<evidence type="ECO:0000313" key="2">
    <source>
        <dbReference type="Proteomes" id="UP001311799"/>
    </source>
</evidence>
<dbReference type="AlphaFoldDB" id="A0AAV9Y205"/>
<evidence type="ECO:0000313" key="1">
    <source>
        <dbReference type="EMBL" id="KAK6590947.1"/>
    </source>
</evidence>
<evidence type="ECO:0008006" key="3">
    <source>
        <dbReference type="Google" id="ProtNLM"/>
    </source>
</evidence>
<name>A0AAV9Y205_9CRYT</name>
<dbReference type="EMBL" id="JAWDEY010000002">
    <property type="protein sequence ID" value="KAK6590947.1"/>
    <property type="molecule type" value="Genomic_DNA"/>
</dbReference>
<accession>A0AAV9Y205</accession>
<gene>
    <name evidence="1" type="ORF">RS030_111837</name>
</gene>
<dbReference type="Proteomes" id="UP001311799">
    <property type="component" value="Unassembled WGS sequence"/>
</dbReference>
<organism evidence="1 2">
    <name type="scientific">Cryptosporidium xiaoi</name>
    <dbReference type="NCBI Taxonomy" id="659607"/>
    <lineage>
        <taxon>Eukaryota</taxon>
        <taxon>Sar</taxon>
        <taxon>Alveolata</taxon>
        <taxon>Apicomplexa</taxon>
        <taxon>Conoidasida</taxon>
        <taxon>Coccidia</taxon>
        <taxon>Eucoccidiorida</taxon>
        <taxon>Eimeriorina</taxon>
        <taxon>Cryptosporidiidae</taxon>
        <taxon>Cryptosporidium</taxon>
    </lineage>
</organism>
<reference evidence="1 2" key="1">
    <citation type="submission" date="2023-10" db="EMBL/GenBank/DDBJ databases">
        <title>Comparative genomics analysis reveals potential genetic determinants of host preference in Cryptosporidium xiaoi.</title>
        <authorList>
            <person name="Xiao L."/>
            <person name="Li J."/>
        </authorList>
    </citation>
    <scope>NUCLEOTIDE SEQUENCE [LARGE SCALE GENOMIC DNA]</scope>
    <source>
        <strain evidence="1 2">52996</strain>
    </source>
</reference>
<comment type="caution">
    <text evidence="1">The sequence shown here is derived from an EMBL/GenBank/DDBJ whole genome shotgun (WGS) entry which is preliminary data.</text>
</comment>
<sequence length="247" mass="29174">MELKLSINGLISIIIFSLSSHFLMYDNSITIVEAAGAIPKILKRGNSYELKHDDSEETSIPKEMRCTHLGEKMAKQSKVTRGFKKFYQCLKDFDGRKYPTIHDKNMEVSKKCAKYGMRITEHVKEPTLDCIFCFKEIVNELIKNHESIKEILDNQSMLSVAYLYTLIIFEEKYIRSYTSKITEYVEKRMWFDAYSDSRQFCGVLAIIFYFWNRVVRDTIWPYIIYGSGNYYSRFPIEYGKFNKIMNQ</sequence>
<proteinExistence type="predicted"/>
<protein>
    <recommendedName>
        <fullName evidence="3">Plasmodium RESA N-terminal domain-containing protein</fullName>
    </recommendedName>
</protein>
<keyword evidence="2" id="KW-1185">Reference proteome</keyword>